<sequence length="88" mass="9969">MKTELPLCVCACVCELASLCRTKKSAHKSVYLFDSFWLTRHPPAITCCLSAIHCSGGKMRPLKRSPRVQVGDCVFQLYFRLAHVYSIF</sequence>
<dbReference type="AlphaFoldDB" id="A0A6G5A045"/>
<protein>
    <submittedName>
        <fullName evidence="1">Putative secreted protein</fullName>
    </submittedName>
</protein>
<reference evidence="1" key="1">
    <citation type="submission" date="2020-03" db="EMBL/GenBank/DDBJ databases">
        <title>A transcriptome and proteome of the tick Rhipicephalus microplus shaped by the genetic composition of its hosts and developmental stage.</title>
        <authorList>
            <person name="Garcia G.R."/>
            <person name="Ribeiro J.M.C."/>
            <person name="Maruyama S.R."/>
            <person name="Gardinasse L.G."/>
            <person name="Nelson K."/>
            <person name="Ferreira B.R."/>
            <person name="Andrade T.G."/>
            <person name="Santos I.K.F.M."/>
        </authorList>
    </citation>
    <scope>NUCLEOTIDE SEQUENCE</scope>
    <source>
        <strain evidence="1">NSGR</strain>
        <tissue evidence="1">Salivary glands</tissue>
    </source>
</reference>
<accession>A0A6G5A045</accession>
<name>A0A6G5A045_RHIMP</name>
<dbReference type="EMBL" id="GIKN01002061">
    <property type="protein sequence ID" value="NIE44334.1"/>
    <property type="molecule type" value="Transcribed_RNA"/>
</dbReference>
<proteinExistence type="predicted"/>
<organism evidence="1">
    <name type="scientific">Rhipicephalus microplus</name>
    <name type="common">Cattle tick</name>
    <name type="synonym">Boophilus microplus</name>
    <dbReference type="NCBI Taxonomy" id="6941"/>
    <lineage>
        <taxon>Eukaryota</taxon>
        <taxon>Metazoa</taxon>
        <taxon>Ecdysozoa</taxon>
        <taxon>Arthropoda</taxon>
        <taxon>Chelicerata</taxon>
        <taxon>Arachnida</taxon>
        <taxon>Acari</taxon>
        <taxon>Parasitiformes</taxon>
        <taxon>Ixodida</taxon>
        <taxon>Ixodoidea</taxon>
        <taxon>Ixodidae</taxon>
        <taxon>Rhipicephalinae</taxon>
        <taxon>Rhipicephalus</taxon>
        <taxon>Boophilus</taxon>
    </lineage>
</organism>
<evidence type="ECO:0000313" key="1">
    <source>
        <dbReference type="EMBL" id="NIE44334.1"/>
    </source>
</evidence>